<evidence type="ECO:0000313" key="2">
    <source>
        <dbReference type="Proteomes" id="UP000694548"/>
    </source>
</evidence>
<dbReference type="PANTHER" id="PTHR15430">
    <property type="entry name" value="GLOMULIN"/>
    <property type="match status" value="1"/>
</dbReference>
<dbReference type="Ensembl" id="ENSNFUT00015017260.1">
    <property type="protein sequence ID" value="ENSNFUP00015016483.1"/>
    <property type="gene ID" value="ENSNFUG00015007891.1"/>
</dbReference>
<name>A0A8C6L6R0_NOTFU</name>
<dbReference type="GeneTree" id="ENSGT00390000018446"/>
<organism evidence="1 2">
    <name type="scientific">Nothobranchius furzeri</name>
    <name type="common">Turquoise killifish</name>
    <dbReference type="NCBI Taxonomy" id="105023"/>
    <lineage>
        <taxon>Eukaryota</taxon>
        <taxon>Metazoa</taxon>
        <taxon>Chordata</taxon>
        <taxon>Craniata</taxon>
        <taxon>Vertebrata</taxon>
        <taxon>Euteleostomi</taxon>
        <taxon>Actinopterygii</taxon>
        <taxon>Neopterygii</taxon>
        <taxon>Teleostei</taxon>
        <taxon>Neoteleostei</taxon>
        <taxon>Acanthomorphata</taxon>
        <taxon>Ovalentaria</taxon>
        <taxon>Atherinomorphae</taxon>
        <taxon>Cyprinodontiformes</taxon>
        <taxon>Nothobranchiidae</taxon>
        <taxon>Nothobranchius</taxon>
    </lineage>
</organism>
<dbReference type="InterPro" id="IPR013877">
    <property type="entry name" value="YAP-bd/ALF4/Glomulin"/>
</dbReference>
<protein>
    <submittedName>
        <fullName evidence="1">Glomulin, FKBP associated protein b</fullName>
    </submittedName>
</protein>
<proteinExistence type="predicted"/>
<reference evidence="1" key="3">
    <citation type="submission" date="2025-09" db="UniProtKB">
        <authorList>
            <consortium name="Ensembl"/>
        </authorList>
    </citation>
    <scope>IDENTIFICATION</scope>
</reference>
<evidence type="ECO:0000313" key="1">
    <source>
        <dbReference type="Ensembl" id="ENSNFUP00015016483.1"/>
    </source>
</evidence>
<dbReference type="Proteomes" id="UP000694548">
    <property type="component" value="Chromosome sgr12"/>
</dbReference>
<reference evidence="1" key="1">
    <citation type="submission" date="2014-08" db="EMBL/GenBank/DDBJ databases">
        <authorList>
            <person name="Senf B."/>
            <person name="Petzold A."/>
            <person name="Downie B.R."/>
            <person name="Koch P."/>
            <person name="Platzer M."/>
        </authorList>
    </citation>
    <scope>NUCLEOTIDE SEQUENCE [LARGE SCALE GENOMIC DNA]</scope>
    <source>
        <strain evidence="1">GRZ</strain>
    </source>
</reference>
<sequence length="461" mass="52179">HNDSDRLSGAQTCNLPITGRVIVKSMGCGLLAPLVSEVVKNKESHDHCQAAITQLTKVVIENTDPGVISETILALLPHLQTVLLQLDERKAAGVGLVLSALQKQLSWLPVPYTQQQEEADQYGLCRCCRALTMLAQPFVEEVKKKDENLMSSDEDEEMKTELLKFCMRSLREPLLEADLNRGRKSALWLHAVEIMGILSATKESLSGLLFFTSWRRGTLIDNSLSKESRACLAYLLFVQLISMEGFPAVFSGWDTGGGGGYIFTVCSNGKPASTVNLRYVLINCPLQHLRKSGLQDFQLFINKLDAEAKHKFFRCMLKTSNHAGVEAYIVKNIKNEIQSSMKMFWFFPSRIMETLNLLRYLTIIFRFSTPQVEMWKELCRIKDQYLKIVRVCISMSRAYYCAELKSLKEDIQLKAKGRDCDQSDCCLDSQVLQSALVTFDMMESVVVRIEEITEEKLSKMH</sequence>
<dbReference type="GO" id="GO:0055105">
    <property type="term" value="F:ubiquitin-protein transferase inhibitor activity"/>
    <property type="evidence" value="ECO:0007669"/>
    <property type="project" value="TreeGrafter"/>
</dbReference>
<dbReference type="AlphaFoldDB" id="A0A8C6L6R0"/>
<accession>A0A8C6L6R0</accession>
<dbReference type="Pfam" id="PF08568">
    <property type="entry name" value="Kinetochor_Ybp2"/>
    <property type="match status" value="2"/>
</dbReference>
<reference evidence="1" key="2">
    <citation type="submission" date="2025-08" db="UniProtKB">
        <authorList>
            <consortium name="Ensembl"/>
        </authorList>
    </citation>
    <scope>IDENTIFICATION</scope>
</reference>
<gene>
    <name evidence="1" type="primary">GLMN</name>
</gene>
<dbReference type="PANTHER" id="PTHR15430:SF1">
    <property type="entry name" value="GLOMULIN"/>
    <property type="match status" value="1"/>
</dbReference>
<keyword evidence="2" id="KW-1185">Reference proteome</keyword>
<dbReference type="GO" id="GO:0005737">
    <property type="term" value="C:cytoplasm"/>
    <property type="evidence" value="ECO:0007669"/>
    <property type="project" value="TreeGrafter"/>
</dbReference>
<dbReference type="InterPro" id="IPR019516">
    <property type="entry name" value="Glomulin/ALF4"/>
</dbReference>